<keyword evidence="3" id="KW-1185">Reference proteome</keyword>
<dbReference type="EMBL" id="AP027041">
    <property type="protein sequence ID" value="BDU17055.1"/>
    <property type="molecule type" value="Genomic_DNA"/>
</dbReference>
<dbReference type="InterPro" id="IPR028098">
    <property type="entry name" value="Glyco_trans_4-like_N"/>
</dbReference>
<evidence type="ECO:0000313" key="3">
    <source>
        <dbReference type="Proteomes" id="UP001317822"/>
    </source>
</evidence>
<dbReference type="Gene3D" id="3.40.50.2000">
    <property type="entry name" value="Glycogen Phosphorylase B"/>
    <property type="match status" value="2"/>
</dbReference>
<dbReference type="PANTHER" id="PTHR12526:SF638">
    <property type="entry name" value="SPORE COAT PROTEIN SA"/>
    <property type="match status" value="1"/>
</dbReference>
<dbReference type="RefSeq" id="WP_281779020.1">
    <property type="nucleotide sequence ID" value="NZ_AP027041.1"/>
</dbReference>
<dbReference type="SUPFAM" id="SSF53756">
    <property type="entry name" value="UDP-Glycosyltransferase/glycogen phosphorylase"/>
    <property type="match status" value="1"/>
</dbReference>
<dbReference type="Proteomes" id="UP001317822">
    <property type="component" value="Chromosome"/>
</dbReference>
<gene>
    <name evidence="2" type="ORF">LA521A_22560</name>
</gene>
<feature type="domain" description="Glycosyltransferase subfamily 4-like N-terminal" evidence="1">
    <location>
        <begin position="2"/>
        <end position="136"/>
    </location>
</feature>
<organism evidence="2 3">
    <name type="scientific">Lysobacter auxotrophicus</name>
    <dbReference type="NCBI Taxonomy" id="2992573"/>
    <lineage>
        <taxon>Bacteria</taxon>
        <taxon>Pseudomonadati</taxon>
        <taxon>Pseudomonadota</taxon>
        <taxon>Gammaproteobacteria</taxon>
        <taxon>Lysobacterales</taxon>
        <taxon>Lysobacteraceae</taxon>
        <taxon>Lysobacter</taxon>
    </lineage>
</organism>
<sequence>MRIVFFANTDWYLYNFRLPTAVHLQGQGAEVVMVSPDGPFGERFAGHGIRWEKLPMDRASLNPVREAVTVRHLTALLRRERPDLIHNFTVKCAVYGAMAARLSGVPAVVNAVAGLGYVYASNTLKARVLRPVVSALMRSTLGSGNSRVILQNPDDADALTDLRLVPKDRIRLIRSSGVNVDRFQPCADRASDAPLRVLLAARLLREKGIGEFVEASRMLKERGRNVEFLLAGTPDYGNPSSFQGEEVQAWHDAGLVQWLGHVDDMPALMSSVDVMALPSYYREGVPRCLIEGAASGLCIITTNLPGCREVVTTHGEDGLQVPPRDAASLAGLIMQLDDDRAQVRRLGAKARERALAHFDERLVIGRTLDVYRELLESDLLTVARPAARATTLGCAGE</sequence>
<proteinExistence type="predicted"/>
<evidence type="ECO:0000259" key="1">
    <source>
        <dbReference type="Pfam" id="PF13477"/>
    </source>
</evidence>
<accession>A0ABN6ULL3</accession>
<dbReference type="Pfam" id="PF13692">
    <property type="entry name" value="Glyco_trans_1_4"/>
    <property type="match status" value="1"/>
</dbReference>
<dbReference type="PANTHER" id="PTHR12526">
    <property type="entry name" value="GLYCOSYLTRANSFERASE"/>
    <property type="match status" value="1"/>
</dbReference>
<dbReference type="CDD" id="cd03808">
    <property type="entry name" value="GT4_CapM-like"/>
    <property type="match status" value="1"/>
</dbReference>
<name>A0ABN6ULL3_9GAMM</name>
<protein>
    <submittedName>
        <fullName evidence="2">Glycosyltransferase family 4 protein</fullName>
    </submittedName>
</protein>
<reference evidence="2 3" key="1">
    <citation type="journal article" date="2023" name="Int. J. Syst. Evol. Microbiol.">
        <title>Physiological and genomic analyses of cobalamin (vitamin B12)-auxotrophy of Lysobacter auxotrophicus sp. nov., a methionine-auxotrophic chitinolytic bacterium isolated from chitin-treated soil.</title>
        <authorList>
            <person name="Saito A."/>
            <person name="Dohra H."/>
            <person name="Hamada M."/>
            <person name="Moriuchi R."/>
            <person name="Kotsuchibashi Y."/>
            <person name="Mori K."/>
        </authorList>
    </citation>
    <scope>NUCLEOTIDE SEQUENCE [LARGE SCALE GENOMIC DNA]</scope>
    <source>
        <strain evidence="2 3">5-21a</strain>
    </source>
</reference>
<dbReference type="Pfam" id="PF13477">
    <property type="entry name" value="Glyco_trans_4_2"/>
    <property type="match status" value="1"/>
</dbReference>
<evidence type="ECO:0000313" key="2">
    <source>
        <dbReference type="EMBL" id="BDU17055.1"/>
    </source>
</evidence>